<keyword evidence="1 6" id="KW-0732">Signal</keyword>
<protein>
    <recommendedName>
        <fullName evidence="7">Ig-like domain-containing protein</fullName>
    </recommendedName>
</protein>
<dbReference type="Pfam" id="PF07686">
    <property type="entry name" value="V-set"/>
    <property type="match status" value="1"/>
</dbReference>
<dbReference type="GeneTree" id="ENSGT00960000189404"/>
<sequence>MFPPPLVLVTTILGVGLACSLDAQVIQTPAELEVQDGDSFTVKCNYSTQYQPYYWYHQLPGAPPSLILSISSQEDQNSKGFVAKYLENGKESQLHRPKAQFQDSGSYFCAVDAQ</sequence>
<dbReference type="InterPro" id="IPR013783">
    <property type="entry name" value="Ig-like_fold"/>
</dbReference>
<dbReference type="InterPro" id="IPR013106">
    <property type="entry name" value="Ig_V-set"/>
</dbReference>
<evidence type="ECO:0000256" key="6">
    <source>
        <dbReference type="SAM" id="SignalP"/>
    </source>
</evidence>
<dbReference type="Gene3D" id="2.60.40.10">
    <property type="entry name" value="Immunoglobulins"/>
    <property type="match status" value="1"/>
</dbReference>
<keyword evidence="4" id="KW-0393">Immunoglobulin domain</keyword>
<feature type="signal peptide" evidence="6">
    <location>
        <begin position="1"/>
        <end position="18"/>
    </location>
</feature>
<dbReference type="GO" id="GO:0042101">
    <property type="term" value="C:T cell receptor complex"/>
    <property type="evidence" value="ECO:0007669"/>
    <property type="project" value="UniProtKB-KW"/>
</dbReference>
<dbReference type="OMA" id="TISCCEA"/>
<evidence type="ECO:0000256" key="3">
    <source>
        <dbReference type="ARBA" id="ARBA00023170"/>
    </source>
</evidence>
<accession>A0A8C6VNW5</accession>
<proteinExistence type="predicted"/>
<keyword evidence="3" id="KW-0675">Receptor</keyword>
<evidence type="ECO:0000256" key="5">
    <source>
        <dbReference type="ARBA" id="ARBA00043266"/>
    </source>
</evidence>
<reference evidence="8" key="1">
    <citation type="submission" date="2025-08" db="UniProtKB">
        <authorList>
            <consortium name="Ensembl"/>
        </authorList>
    </citation>
    <scope>IDENTIFICATION</scope>
</reference>
<dbReference type="InterPro" id="IPR036179">
    <property type="entry name" value="Ig-like_dom_sf"/>
</dbReference>
<evidence type="ECO:0000256" key="2">
    <source>
        <dbReference type="ARBA" id="ARBA00023130"/>
    </source>
</evidence>
<dbReference type="Proteomes" id="UP000694559">
    <property type="component" value="Unplaced"/>
</dbReference>
<dbReference type="OrthoDB" id="9043100at2759"/>
<evidence type="ECO:0000259" key="7">
    <source>
        <dbReference type="PROSITE" id="PS50835"/>
    </source>
</evidence>
<dbReference type="PROSITE" id="PS50835">
    <property type="entry name" value="IG_LIKE"/>
    <property type="match status" value="1"/>
</dbReference>
<keyword evidence="9" id="KW-1185">Reference proteome</keyword>
<keyword evidence="2" id="KW-1064">Adaptive immunity</keyword>
<dbReference type="Ensembl" id="ENSNNAT00000008903.1">
    <property type="protein sequence ID" value="ENSNNAP00000008495.1"/>
    <property type="gene ID" value="ENSNNAG00000005719.1"/>
</dbReference>
<dbReference type="PANTHER" id="PTHR19367:SF18">
    <property type="entry name" value="T CELL RECEPTOR ALPHA VARIABLE 16"/>
    <property type="match status" value="1"/>
</dbReference>
<feature type="chain" id="PRO_5034249436" description="Ig-like domain-containing protein" evidence="6">
    <location>
        <begin position="19"/>
        <end position="114"/>
    </location>
</feature>
<dbReference type="AlphaFoldDB" id="A0A8C6VNW5"/>
<dbReference type="SUPFAM" id="SSF48726">
    <property type="entry name" value="Immunoglobulin"/>
    <property type="match status" value="1"/>
</dbReference>
<organism evidence="8 9">
    <name type="scientific">Naja naja</name>
    <name type="common">Indian cobra</name>
    <dbReference type="NCBI Taxonomy" id="35670"/>
    <lineage>
        <taxon>Eukaryota</taxon>
        <taxon>Metazoa</taxon>
        <taxon>Chordata</taxon>
        <taxon>Craniata</taxon>
        <taxon>Vertebrata</taxon>
        <taxon>Euteleostomi</taxon>
        <taxon>Lepidosauria</taxon>
        <taxon>Squamata</taxon>
        <taxon>Bifurcata</taxon>
        <taxon>Unidentata</taxon>
        <taxon>Episquamata</taxon>
        <taxon>Toxicofera</taxon>
        <taxon>Serpentes</taxon>
        <taxon>Colubroidea</taxon>
        <taxon>Elapidae</taxon>
        <taxon>Elapinae</taxon>
        <taxon>Naja</taxon>
    </lineage>
</organism>
<reference evidence="8" key="2">
    <citation type="submission" date="2025-09" db="UniProtKB">
        <authorList>
            <consortium name="Ensembl"/>
        </authorList>
    </citation>
    <scope>IDENTIFICATION</scope>
</reference>
<dbReference type="PANTHER" id="PTHR19367">
    <property type="entry name" value="T-CELL RECEPTOR ALPHA CHAIN V REGION"/>
    <property type="match status" value="1"/>
</dbReference>
<dbReference type="InterPro" id="IPR007110">
    <property type="entry name" value="Ig-like_dom"/>
</dbReference>
<name>A0A8C6VNW5_NAJNA</name>
<evidence type="ECO:0000256" key="4">
    <source>
        <dbReference type="ARBA" id="ARBA00023319"/>
    </source>
</evidence>
<evidence type="ECO:0000256" key="1">
    <source>
        <dbReference type="ARBA" id="ARBA00022729"/>
    </source>
</evidence>
<feature type="domain" description="Ig-like" evidence="7">
    <location>
        <begin position="4"/>
        <end position="114"/>
    </location>
</feature>
<keyword evidence="5" id="KW-0391">Immunity</keyword>
<keyword evidence="5" id="KW-1279">T cell receptor</keyword>
<evidence type="ECO:0000313" key="9">
    <source>
        <dbReference type="Proteomes" id="UP000694559"/>
    </source>
</evidence>
<dbReference type="InterPro" id="IPR051287">
    <property type="entry name" value="TCR_variable_region"/>
</dbReference>
<dbReference type="GO" id="GO:0002250">
    <property type="term" value="P:adaptive immune response"/>
    <property type="evidence" value="ECO:0007669"/>
    <property type="project" value="UniProtKB-KW"/>
</dbReference>
<evidence type="ECO:0000313" key="8">
    <source>
        <dbReference type="Ensembl" id="ENSNNAP00000008495.1"/>
    </source>
</evidence>